<feature type="transmembrane region" description="Helical" evidence="8">
    <location>
        <begin position="65"/>
        <end position="84"/>
    </location>
</feature>
<evidence type="ECO:0000256" key="7">
    <source>
        <dbReference type="PIRNR" id="PIRNR016636"/>
    </source>
</evidence>
<feature type="transmembrane region" description="Helical" evidence="8">
    <location>
        <begin position="281"/>
        <end position="301"/>
    </location>
</feature>
<dbReference type="Pfam" id="PF03062">
    <property type="entry name" value="MBOAT"/>
    <property type="match status" value="1"/>
</dbReference>
<dbReference type="PIRSF" id="PIRSF016636">
    <property type="entry name" value="AlgI_DltB"/>
    <property type="match status" value="1"/>
</dbReference>
<dbReference type="InterPro" id="IPR024194">
    <property type="entry name" value="Ac/AlaTfrase_AlgI/DltB"/>
</dbReference>
<keyword evidence="7" id="KW-0808">Transferase</keyword>
<feature type="transmembrane region" description="Helical" evidence="8">
    <location>
        <begin position="26"/>
        <end position="44"/>
    </location>
</feature>
<feature type="transmembrane region" description="Helical" evidence="8">
    <location>
        <begin position="350"/>
        <end position="370"/>
    </location>
</feature>
<comment type="caution">
    <text evidence="9">The sequence shown here is derived from an EMBL/GenBank/DDBJ whole genome shotgun (WGS) entry which is preliminary data.</text>
</comment>
<feature type="transmembrane region" description="Helical" evidence="8">
    <location>
        <begin position="104"/>
        <end position="122"/>
    </location>
</feature>
<dbReference type="RefSeq" id="WP_243846484.1">
    <property type="nucleotide sequence ID" value="NZ_JAASQL010000001.1"/>
</dbReference>
<evidence type="ECO:0000256" key="2">
    <source>
        <dbReference type="ARBA" id="ARBA00010323"/>
    </source>
</evidence>
<dbReference type="InterPro" id="IPR051085">
    <property type="entry name" value="MB_O-acyltransferase"/>
</dbReference>
<dbReference type="PIRSF" id="PIRSF500217">
    <property type="entry name" value="AlgI"/>
    <property type="match status" value="1"/>
</dbReference>
<proteinExistence type="inferred from homology"/>
<keyword evidence="4 8" id="KW-0812">Transmembrane</keyword>
<accession>A0ABX0U9Q6</accession>
<dbReference type="InterPro" id="IPR028362">
    <property type="entry name" value="AlgI"/>
</dbReference>
<protein>
    <submittedName>
        <fullName evidence="9">Alginate O-acetyltransferase complex protein AlgI</fullName>
    </submittedName>
</protein>
<dbReference type="EMBL" id="JAASQL010000001">
    <property type="protein sequence ID" value="NIJ43876.1"/>
    <property type="molecule type" value="Genomic_DNA"/>
</dbReference>
<dbReference type="InterPro" id="IPR004299">
    <property type="entry name" value="MBOAT_fam"/>
</dbReference>
<dbReference type="Proteomes" id="UP000745859">
    <property type="component" value="Unassembled WGS sequence"/>
</dbReference>
<evidence type="ECO:0000256" key="4">
    <source>
        <dbReference type="ARBA" id="ARBA00022692"/>
    </source>
</evidence>
<evidence type="ECO:0000256" key="5">
    <source>
        <dbReference type="ARBA" id="ARBA00022989"/>
    </source>
</evidence>
<feature type="transmembrane region" description="Helical" evidence="8">
    <location>
        <begin position="390"/>
        <end position="412"/>
    </location>
</feature>
<evidence type="ECO:0000313" key="10">
    <source>
        <dbReference type="Proteomes" id="UP000745859"/>
    </source>
</evidence>
<comment type="similarity">
    <text evidence="2 7">Belongs to the membrane-bound acyltransferase family.</text>
</comment>
<keyword evidence="10" id="KW-1185">Reference proteome</keyword>
<reference evidence="9 10" key="1">
    <citation type="submission" date="2020-03" db="EMBL/GenBank/DDBJ databases">
        <title>Genomic Encyclopedia of Type Strains, Phase IV (KMG-IV): sequencing the most valuable type-strain genomes for metagenomic binning, comparative biology and taxonomic classification.</title>
        <authorList>
            <person name="Goeker M."/>
        </authorList>
    </citation>
    <scope>NUCLEOTIDE SEQUENCE [LARGE SCALE GENOMIC DNA]</scope>
    <source>
        <strain evidence="9 10">DSM 101599</strain>
    </source>
</reference>
<feature type="transmembrane region" description="Helical" evidence="8">
    <location>
        <begin position="174"/>
        <end position="192"/>
    </location>
</feature>
<keyword evidence="3 7" id="KW-1003">Cell membrane</keyword>
<dbReference type="PANTHER" id="PTHR13285">
    <property type="entry name" value="ACYLTRANSFERASE"/>
    <property type="match status" value="1"/>
</dbReference>
<gene>
    <name evidence="9" type="ORF">FHR24_000315</name>
</gene>
<comment type="subcellular location">
    <subcellularLocation>
        <location evidence="1">Cell membrane</location>
        <topology evidence="1">Multi-pass membrane protein</topology>
    </subcellularLocation>
</comment>
<evidence type="ECO:0000256" key="6">
    <source>
        <dbReference type="ARBA" id="ARBA00023136"/>
    </source>
</evidence>
<feature type="transmembrane region" description="Helical" evidence="8">
    <location>
        <begin position="308"/>
        <end position="330"/>
    </location>
</feature>
<name>A0ABX0U9Q6_9FLAO</name>
<keyword evidence="7" id="KW-0012">Acyltransferase</keyword>
<evidence type="ECO:0000256" key="1">
    <source>
        <dbReference type="ARBA" id="ARBA00004651"/>
    </source>
</evidence>
<keyword evidence="6 7" id="KW-0472">Membrane</keyword>
<evidence type="ECO:0000256" key="3">
    <source>
        <dbReference type="ARBA" id="ARBA00022475"/>
    </source>
</evidence>
<dbReference type="PANTHER" id="PTHR13285:SF18">
    <property type="entry name" value="PROTEIN-CYSTEINE N-PALMITOYLTRANSFERASE RASP"/>
    <property type="match status" value="1"/>
</dbReference>
<evidence type="ECO:0000313" key="9">
    <source>
        <dbReference type="EMBL" id="NIJ43876.1"/>
    </source>
</evidence>
<feature type="transmembrane region" description="Helical" evidence="8">
    <location>
        <begin position="258"/>
        <end position="275"/>
    </location>
</feature>
<keyword evidence="5 8" id="KW-1133">Transmembrane helix</keyword>
<organism evidence="9 10">
    <name type="scientific">Wenyingzhuangia heitensis</name>
    <dbReference type="NCBI Taxonomy" id="1487859"/>
    <lineage>
        <taxon>Bacteria</taxon>
        <taxon>Pseudomonadati</taxon>
        <taxon>Bacteroidota</taxon>
        <taxon>Flavobacteriia</taxon>
        <taxon>Flavobacteriales</taxon>
        <taxon>Flavobacteriaceae</taxon>
        <taxon>Wenyingzhuangia</taxon>
    </lineage>
</organism>
<sequence>MVLLLIVSSFVDYISGILIDKKHRKLGLYFSVFFNLGILIYFKYSNFIIQNLNEMLSFTGASVSLKPMNVLMPLGISFFTFQTMSYTIDVYRGKVKACYSFLDFITYVTLFPQLVAGPIVRYEEIQEQLKNKNVSISRFSYGIERFVKGLFKKLFIANNLVLVANIAFETQEGYGTLFSWIGIICYTLYVYYDVSGYADMAIGLGKIFGFDFPENFNYPYIANSIRDFWRRWHITMSTWFRDYVYISMGGNRKSKNRVLFNLLVVFGVTGLWHGAAWNFLIWGLWHGVFLLLERQGVLNFVPKKIRHIYVILVVILGLVIFRANNITHAINYIEQMFVYKPLEDFNLIRFSFRYETIVAFIFSLLFSFPLYKKLKILIKKLINKQEIISVLRIVTITVMLLVCYTYIAIGAYNPFIYFKF</sequence>
<evidence type="ECO:0000256" key="8">
    <source>
        <dbReference type="SAM" id="Phobius"/>
    </source>
</evidence>